<comment type="caution">
    <text evidence="2">The sequence shown here is derived from an EMBL/GenBank/DDBJ whole genome shotgun (WGS) entry which is preliminary data.</text>
</comment>
<evidence type="ECO:0000256" key="1">
    <source>
        <dbReference type="SAM" id="MobiDB-lite"/>
    </source>
</evidence>
<sequence>MESRSGTHTHSHTQFKGKLGNEERKKAAAERANSSSFATRSHRLQLLNKILQLISLQITASQEEELELLFAGLSG</sequence>
<keyword evidence="3" id="KW-1185">Reference proteome</keyword>
<organism evidence="2 3">
    <name type="scientific">Dipteronia sinensis</name>
    <dbReference type="NCBI Taxonomy" id="43782"/>
    <lineage>
        <taxon>Eukaryota</taxon>
        <taxon>Viridiplantae</taxon>
        <taxon>Streptophyta</taxon>
        <taxon>Embryophyta</taxon>
        <taxon>Tracheophyta</taxon>
        <taxon>Spermatophyta</taxon>
        <taxon>Magnoliopsida</taxon>
        <taxon>eudicotyledons</taxon>
        <taxon>Gunneridae</taxon>
        <taxon>Pentapetalae</taxon>
        <taxon>rosids</taxon>
        <taxon>malvids</taxon>
        <taxon>Sapindales</taxon>
        <taxon>Sapindaceae</taxon>
        <taxon>Hippocastanoideae</taxon>
        <taxon>Acereae</taxon>
        <taxon>Dipteronia</taxon>
    </lineage>
</organism>
<feature type="compositionally biased region" description="Basic and acidic residues" evidence="1">
    <location>
        <begin position="19"/>
        <end position="29"/>
    </location>
</feature>
<gene>
    <name evidence="2" type="ORF">Dsin_022605</name>
</gene>
<dbReference type="AlphaFoldDB" id="A0AAE0A294"/>
<accession>A0AAE0A294</accession>
<name>A0AAE0A294_9ROSI</name>
<feature type="region of interest" description="Disordered" evidence="1">
    <location>
        <begin position="1"/>
        <end position="36"/>
    </location>
</feature>
<protein>
    <submittedName>
        <fullName evidence="2">Uncharacterized protein</fullName>
    </submittedName>
</protein>
<reference evidence="2" key="1">
    <citation type="journal article" date="2023" name="Plant J.">
        <title>Genome sequences and population genomics provide insights into the demographic history, inbreeding, and mutation load of two 'living fossil' tree species of Dipteronia.</title>
        <authorList>
            <person name="Feng Y."/>
            <person name="Comes H.P."/>
            <person name="Chen J."/>
            <person name="Zhu S."/>
            <person name="Lu R."/>
            <person name="Zhang X."/>
            <person name="Li P."/>
            <person name="Qiu J."/>
            <person name="Olsen K.M."/>
            <person name="Qiu Y."/>
        </authorList>
    </citation>
    <scope>NUCLEOTIDE SEQUENCE</scope>
    <source>
        <strain evidence="2">NBL</strain>
    </source>
</reference>
<dbReference type="EMBL" id="JANJYJ010000007">
    <property type="protein sequence ID" value="KAK3199190.1"/>
    <property type="molecule type" value="Genomic_DNA"/>
</dbReference>
<evidence type="ECO:0000313" key="2">
    <source>
        <dbReference type="EMBL" id="KAK3199190.1"/>
    </source>
</evidence>
<dbReference type="Proteomes" id="UP001281410">
    <property type="component" value="Unassembled WGS sequence"/>
</dbReference>
<proteinExistence type="predicted"/>
<evidence type="ECO:0000313" key="3">
    <source>
        <dbReference type="Proteomes" id="UP001281410"/>
    </source>
</evidence>